<gene>
    <name evidence="1" type="ORF">Vadar_006791</name>
</gene>
<name>A0ACB7XP32_9ERIC</name>
<sequence length="900" mass="101826">MNPSSFSFVFLISLFTLFSSTSASSSTSLSYSHHCASTVPESTPTDSDTTIVPYHRQFLSHYTGGDRIFNNNNNNISSKFSLESEKYFWFLPTGDNFKTNTTGVYKIKAYLNLIHSNFTRNKRTYSKLKFAFDGFWSLYSGKLCMVGSGSWYSNEGNLINVDAVLKLSYAINATIFSSLITGKLESLASPTDTNYFEPVSLLEYGTSSNYQFSLVSGQFDRDCRGGNDFPKNQLLGLNPGLLCSTMNKMQIHVFDLEYLNECSSLNNCTPLGTNDLPSRMSLHPIHCSEEEHKVQYVIIFGPPYQPFDPSTTLVGEGSWDEKKNQICIVACRFLNSTDSLDNTQVGDCSIRLSLRYPAFWTIRNRSSILGQIWTNKTANESGYFNRITFRSRDNSMLQVPVVPGLRYEYTVTEKVRKLCPVDKTITKKGDRYPKAKSNDMAFDMRLMNSTGNRASWSKAMPGSFGDQIYERNSFSISTSRNDKAEVEEKHSYRGPLNISYTISPYQTSSGFFVTPGSRSDIAAEGLYDEKTGSLCMIGCRKMSAGESIDCELLLKFHFPPVNSKDGGRITGSVKSMREETDLLYFKELKVTTISLYRATAKRSVWRMDLKIVMVLISNTIACVFVGSQLFYVKKNPQVLPFASLLMLVILTLGHMVPLVLNFEALFRGSRKENNVLLLGSSGWLEVNEVVVRAVTMVAFLLQFRLLQRVFSARLRDENRRGLWVAEMKALFVSTTLYILGLLFVLFLSARKQNHIKATVSSTSVFHYTHSLWGDLISYGGLVLDGFLLPQILLNIFQILKEKTLSHSFYIGTTCVRLLPHAYDLYRAHNYARTQFDGAYIFANPNVDFYSRAWDVVISFGGVLFAIVIYLQQRFGGRYILGRRFWEVEVYEMVPVTSSDQ</sequence>
<protein>
    <submittedName>
        <fullName evidence="1">Uncharacterized protein</fullName>
    </submittedName>
</protein>
<evidence type="ECO:0000313" key="1">
    <source>
        <dbReference type="EMBL" id="KAH7842569.1"/>
    </source>
</evidence>
<dbReference type="Proteomes" id="UP000828048">
    <property type="component" value="Chromosome 1"/>
</dbReference>
<dbReference type="EMBL" id="CM037151">
    <property type="protein sequence ID" value="KAH7842569.1"/>
    <property type="molecule type" value="Genomic_DNA"/>
</dbReference>
<evidence type="ECO:0000313" key="2">
    <source>
        <dbReference type="Proteomes" id="UP000828048"/>
    </source>
</evidence>
<organism evidence="1 2">
    <name type="scientific">Vaccinium darrowii</name>
    <dbReference type="NCBI Taxonomy" id="229202"/>
    <lineage>
        <taxon>Eukaryota</taxon>
        <taxon>Viridiplantae</taxon>
        <taxon>Streptophyta</taxon>
        <taxon>Embryophyta</taxon>
        <taxon>Tracheophyta</taxon>
        <taxon>Spermatophyta</taxon>
        <taxon>Magnoliopsida</taxon>
        <taxon>eudicotyledons</taxon>
        <taxon>Gunneridae</taxon>
        <taxon>Pentapetalae</taxon>
        <taxon>asterids</taxon>
        <taxon>Ericales</taxon>
        <taxon>Ericaceae</taxon>
        <taxon>Vaccinioideae</taxon>
        <taxon>Vaccinieae</taxon>
        <taxon>Vaccinium</taxon>
    </lineage>
</organism>
<accession>A0ACB7XP32</accession>
<keyword evidence="2" id="KW-1185">Reference proteome</keyword>
<reference evidence="1 2" key="1">
    <citation type="journal article" date="2021" name="Hortic Res">
        <title>High-quality reference genome and annotation aids understanding of berry development for evergreen blueberry (Vaccinium darrowii).</title>
        <authorList>
            <person name="Yu J."/>
            <person name="Hulse-Kemp A.M."/>
            <person name="Babiker E."/>
            <person name="Staton M."/>
        </authorList>
    </citation>
    <scope>NUCLEOTIDE SEQUENCE [LARGE SCALE GENOMIC DNA]</scope>
    <source>
        <strain evidence="2">cv. NJ 8807/NJ 8810</strain>
        <tissue evidence="1">Young leaf</tissue>
    </source>
</reference>
<comment type="caution">
    <text evidence="1">The sequence shown here is derived from an EMBL/GenBank/DDBJ whole genome shotgun (WGS) entry which is preliminary data.</text>
</comment>
<proteinExistence type="predicted"/>